<dbReference type="STRING" id="542832.A0A3M6VFD1"/>
<dbReference type="GO" id="GO:0005741">
    <property type="term" value="C:mitochondrial outer membrane"/>
    <property type="evidence" value="ECO:0007669"/>
    <property type="project" value="UniProtKB-SubCell"/>
</dbReference>
<comment type="subcellular location">
    <subcellularLocation>
        <location evidence="1">Mitochondrion outer membrane</location>
        <topology evidence="1">Single-pass membrane protein</topology>
    </subcellularLocation>
</comment>
<dbReference type="InterPro" id="IPR003959">
    <property type="entry name" value="ATPase_AAA_core"/>
</dbReference>
<dbReference type="SUPFAM" id="SSF52540">
    <property type="entry name" value="P-loop containing nucleoside triphosphate hydrolases"/>
    <property type="match status" value="1"/>
</dbReference>
<keyword evidence="3" id="KW-1000">Mitochondrion outer membrane</keyword>
<name>A0A3M6VFD1_9STRA</name>
<evidence type="ECO:0000313" key="10">
    <source>
        <dbReference type="Proteomes" id="UP000282087"/>
    </source>
</evidence>
<keyword evidence="5" id="KW-0175">Coiled coil</keyword>
<keyword evidence="6" id="KW-0496">Mitochondrion</keyword>
<dbReference type="PANTHER" id="PTHR45644">
    <property type="entry name" value="AAA ATPASE, PUTATIVE (AFU_ORTHOLOGUE AFUA_2G12920)-RELATED-RELATED"/>
    <property type="match status" value="1"/>
</dbReference>
<evidence type="ECO:0000256" key="4">
    <source>
        <dbReference type="ARBA" id="ARBA00022840"/>
    </source>
</evidence>
<dbReference type="PANTHER" id="PTHR45644:SF3">
    <property type="entry name" value="FI08533P-RELATED"/>
    <property type="match status" value="1"/>
</dbReference>
<proteinExistence type="inferred from homology"/>
<dbReference type="Gene3D" id="1.10.8.60">
    <property type="match status" value="1"/>
</dbReference>
<evidence type="ECO:0000259" key="8">
    <source>
        <dbReference type="SMART" id="SM00382"/>
    </source>
</evidence>
<keyword evidence="3" id="KW-0472">Membrane</keyword>
<protein>
    <recommendedName>
        <fullName evidence="8">AAA+ ATPase domain-containing protein</fullName>
    </recommendedName>
</protein>
<evidence type="ECO:0000256" key="3">
    <source>
        <dbReference type="ARBA" id="ARBA00022787"/>
    </source>
</evidence>
<keyword evidence="4 7" id="KW-0067">ATP-binding</keyword>
<dbReference type="InterPro" id="IPR027417">
    <property type="entry name" value="P-loop_NTPase"/>
</dbReference>
<keyword evidence="2 7" id="KW-0547">Nucleotide-binding</keyword>
<dbReference type="InterPro" id="IPR003593">
    <property type="entry name" value="AAA+_ATPase"/>
</dbReference>
<evidence type="ECO:0000256" key="2">
    <source>
        <dbReference type="ARBA" id="ARBA00022741"/>
    </source>
</evidence>
<dbReference type="GO" id="GO:0016887">
    <property type="term" value="F:ATP hydrolysis activity"/>
    <property type="evidence" value="ECO:0007669"/>
    <property type="project" value="InterPro"/>
</dbReference>
<dbReference type="AlphaFoldDB" id="A0A3M6VFD1"/>
<dbReference type="Pfam" id="PF00004">
    <property type="entry name" value="AAA"/>
    <property type="match status" value="1"/>
</dbReference>
<dbReference type="FunFam" id="3.40.50.300:FF:001025">
    <property type="entry name" value="ATPase family, AAA domain-containing 2B"/>
    <property type="match status" value="1"/>
</dbReference>
<evidence type="ECO:0000256" key="5">
    <source>
        <dbReference type="ARBA" id="ARBA00023054"/>
    </source>
</evidence>
<dbReference type="Pfam" id="PF17862">
    <property type="entry name" value="AAA_lid_3"/>
    <property type="match status" value="1"/>
</dbReference>
<dbReference type="GO" id="GO:0005524">
    <property type="term" value="F:ATP binding"/>
    <property type="evidence" value="ECO:0007669"/>
    <property type="project" value="UniProtKB-KW"/>
</dbReference>
<evidence type="ECO:0000313" key="9">
    <source>
        <dbReference type="EMBL" id="RMX63040.1"/>
    </source>
</evidence>
<dbReference type="InterPro" id="IPR051701">
    <property type="entry name" value="Mito_OM_Translocase_MSP1"/>
</dbReference>
<sequence>MDGPVAPAGNFLPLDANNLLNLTNTNARVLVHYLLAFLITKEQIATMGSNSSKSVETSHDKQQTPEHVVSIKNEVIGIVLDGLMLYTMYQTSKYLYKAIHKFLSFQLKPMMDDWTKGQDSQAKLKNRLQRTGRRVFHTNYFENVIAGDIVDPQDIDVSFDDIGGLERQKRDIHDLVVLPLKNPEFFVSRGKLLTVPKGILLYGKPGTGKTMLAKAIAKESGAFFINLKISTIMSKWFGESQKLVSAAFTLARKLAPCIIFIDEVDSFMGIRGSGSDPTFSSMKTEFLALWDGFTEMSNENDGGFGVIVMGATNRPGDVDPAFLRRMPRTFEIGLPSQPQREKILRLQLKTERVDDDFDFDQLAIDTAYYSGSDLKELCRAALMIPLREHIDNCRAAAEEAAKNRAAEGEKPQIYDEAAQPEPPTMRPLSMVDFNEARNMVQPTGATAYAYENEQNEKPSRQASTGPAMSIDTDMFATIMAAGLQNWMQQSRNTAPTYQ</sequence>
<dbReference type="VEuPathDB" id="FungiDB:DD237_005926"/>
<dbReference type="PROSITE" id="PS00674">
    <property type="entry name" value="AAA"/>
    <property type="match status" value="1"/>
</dbReference>
<keyword evidence="10" id="KW-1185">Reference proteome</keyword>
<dbReference type="InterPro" id="IPR003960">
    <property type="entry name" value="ATPase_AAA_CS"/>
</dbReference>
<comment type="similarity">
    <text evidence="7">Belongs to the AAA ATPase family.</text>
</comment>
<dbReference type="Gene3D" id="3.40.50.300">
    <property type="entry name" value="P-loop containing nucleotide triphosphate hydrolases"/>
    <property type="match status" value="1"/>
</dbReference>
<accession>A0A3M6VFD1</accession>
<evidence type="ECO:0000256" key="7">
    <source>
        <dbReference type="RuleBase" id="RU003651"/>
    </source>
</evidence>
<gene>
    <name evidence="9" type="ORF">DD238_005176</name>
</gene>
<evidence type="ECO:0000256" key="6">
    <source>
        <dbReference type="ARBA" id="ARBA00023128"/>
    </source>
</evidence>
<organism evidence="9 10">
    <name type="scientific">Peronospora effusa</name>
    <dbReference type="NCBI Taxonomy" id="542832"/>
    <lineage>
        <taxon>Eukaryota</taxon>
        <taxon>Sar</taxon>
        <taxon>Stramenopiles</taxon>
        <taxon>Oomycota</taxon>
        <taxon>Peronosporomycetes</taxon>
        <taxon>Peronosporales</taxon>
        <taxon>Peronosporaceae</taxon>
        <taxon>Peronospora</taxon>
    </lineage>
</organism>
<reference evidence="9 10" key="1">
    <citation type="submission" date="2018-06" db="EMBL/GenBank/DDBJ databases">
        <title>Comparative genomics of downy mildews reveals potential adaptations to biotrophy.</title>
        <authorList>
            <person name="Fletcher K."/>
            <person name="Klosterman S.J."/>
            <person name="Derevnina L."/>
            <person name="Martin F."/>
            <person name="Koike S."/>
            <person name="Reyes Chin-Wo S."/>
            <person name="Mou B."/>
            <person name="Michelmore R."/>
        </authorList>
    </citation>
    <scope>NUCLEOTIDE SEQUENCE [LARGE SCALE GENOMIC DNA]</scope>
    <source>
        <strain evidence="9 10">R14</strain>
    </source>
</reference>
<comment type="caution">
    <text evidence="9">The sequence shown here is derived from an EMBL/GenBank/DDBJ whole genome shotgun (WGS) entry which is preliminary data.</text>
</comment>
<dbReference type="EMBL" id="QLLG01000460">
    <property type="protein sequence ID" value="RMX63040.1"/>
    <property type="molecule type" value="Genomic_DNA"/>
</dbReference>
<evidence type="ECO:0000256" key="1">
    <source>
        <dbReference type="ARBA" id="ARBA00004572"/>
    </source>
</evidence>
<feature type="domain" description="AAA+ ATPase" evidence="8">
    <location>
        <begin position="195"/>
        <end position="338"/>
    </location>
</feature>
<dbReference type="Proteomes" id="UP000282087">
    <property type="component" value="Unassembled WGS sequence"/>
</dbReference>
<dbReference type="SMART" id="SM00382">
    <property type="entry name" value="AAA"/>
    <property type="match status" value="1"/>
</dbReference>
<dbReference type="InterPro" id="IPR041569">
    <property type="entry name" value="AAA_lid_3"/>
</dbReference>